<keyword evidence="6 7" id="KW-0694">RNA-binding</keyword>
<reference evidence="10" key="1">
    <citation type="submission" date="2022-05" db="EMBL/GenBank/DDBJ databases">
        <title>Impact of host demography and evolutionary history on endosymbiont molecular evolution: a test in carpenter ants (Genus Camponotus) and their Blochmannia endosymbionts.</title>
        <authorList>
            <person name="Manthey J.D."/>
            <person name="Giron J.C."/>
            <person name="Hruska J.P."/>
        </authorList>
    </citation>
    <scope>NUCLEOTIDE SEQUENCE</scope>
    <source>
        <strain evidence="10">C-006</strain>
    </source>
</reference>
<feature type="binding site" evidence="7 8">
    <location>
        <position position="114"/>
    </location>
    <ligand>
        <name>S-adenosyl-L-methionine</name>
        <dbReference type="ChEBI" id="CHEBI:59789"/>
    </ligand>
</feature>
<dbReference type="PANTHER" id="PTHR11727:SF7">
    <property type="entry name" value="DIMETHYLADENOSINE TRANSFERASE-RELATED"/>
    <property type="match status" value="1"/>
</dbReference>
<feature type="domain" description="Ribosomal RNA adenine methylase transferase N-terminal" evidence="9">
    <location>
        <begin position="25"/>
        <end position="199"/>
    </location>
</feature>
<feature type="binding site" evidence="7 8">
    <location>
        <position position="92"/>
    </location>
    <ligand>
        <name>S-adenosyl-L-methionine</name>
        <dbReference type="ChEBI" id="CHEBI:59789"/>
    </ligand>
</feature>
<dbReference type="SMART" id="SM00650">
    <property type="entry name" value="rADc"/>
    <property type="match status" value="1"/>
</dbReference>
<dbReference type="Gene3D" id="1.10.8.100">
    <property type="entry name" value="Ribosomal RNA adenine dimethylase-like, domain 2"/>
    <property type="match status" value="1"/>
</dbReference>
<comment type="similarity">
    <text evidence="7">Belongs to the class I-like SAM-binding methyltransferase superfamily. rRNA adenine N(6)-methyltransferase family. RsmA subfamily.</text>
</comment>
<accession>A0ABY4SUW7</accession>
<dbReference type="SUPFAM" id="SSF53335">
    <property type="entry name" value="S-adenosyl-L-methionine-dependent methyltransferases"/>
    <property type="match status" value="1"/>
</dbReference>
<dbReference type="PANTHER" id="PTHR11727">
    <property type="entry name" value="DIMETHYLADENOSINE TRANSFERASE"/>
    <property type="match status" value="1"/>
</dbReference>
<feature type="binding site" evidence="7 8">
    <location>
        <position position="20"/>
    </location>
    <ligand>
        <name>S-adenosyl-L-methionine</name>
        <dbReference type="ChEBI" id="CHEBI:59789"/>
    </ligand>
</feature>
<evidence type="ECO:0000313" key="11">
    <source>
        <dbReference type="Proteomes" id="UP001056834"/>
    </source>
</evidence>
<keyword evidence="4 7" id="KW-0808">Transferase</keyword>
<organism evidence="10 11">
    <name type="scientific">Candidatus Blochmannia ocreatus</name>
    <name type="common">nom. nud.</name>
    <dbReference type="NCBI Taxonomy" id="251538"/>
    <lineage>
        <taxon>Bacteria</taxon>
        <taxon>Pseudomonadati</taxon>
        <taxon>Pseudomonadota</taxon>
        <taxon>Gammaproteobacteria</taxon>
        <taxon>Enterobacterales</taxon>
        <taxon>Enterobacteriaceae</taxon>
        <taxon>ant endosymbionts</taxon>
        <taxon>Candidatus Blochmanniella</taxon>
    </lineage>
</organism>
<evidence type="ECO:0000256" key="1">
    <source>
        <dbReference type="ARBA" id="ARBA00022490"/>
    </source>
</evidence>
<comment type="subcellular location">
    <subcellularLocation>
        <location evidence="7">Cytoplasm</location>
    </subcellularLocation>
</comment>
<gene>
    <name evidence="7 10" type="primary">rsmA</name>
    <name evidence="7" type="synonym">ksgA</name>
    <name evidence="10" type="ORF">M9405_00530</name>
</gene>
<evidence type="ECO:0000256" key="5">
    <source>
        <dbReference type="ARBA" id="ARBA00022691"/>
    </source>
</evidence>
<evidence type="ECO:0000256" key="8">
    <source>
        <dbReference type="PROSITE-ProRule" id="PRU01026"/>
    </source>
</evidence>
<keyword evidence="11" id="KW-1185">Reference proteome</keyword>
<name>A0ABY4SUW7_9ENTR</name>
<dbReference type="PROSITE" id="PS01131">
    <property type="entry name" value="RRNA_A_DIMETH"/>
    <property type="match status" value="1"/>
</dbReference>
<dbReference type="Proteomes" id="UP001056834">
    <property type="component" value="Chromosome"/>
</dbReference>
<comment type="catalytic activity">
    <reaction evidence="7">
        <text>adenosine(1518)/adenosine(1519) in 16S rRNA + 4 S-adenosyl-L-methionine = N(6)-dimethyladenosine(1518)/N(6)-dimethyladenosine(1519) in 16S rRNA + 4 S-adenosyl-L-homocysteine + 4 H(+)</text>
        <dbReference type="Rhea" id="RHEA:19609"/>
        <dbReference type="Rhea" id="RHEA-COMP:10232"/>
        <dbReference type="Rhea" id="RHEA-COMP:10233"/>
        <dbReference type="ChEBI" id="CHEBI:15378"/>
        <dbReference type="ChEBI" id="CHEBI:57856"/>
        <dbReference type="ChEBI" id="CHEBI:59789"/>
        <dbReference type="ChEBI" id="CHEBI:74411"/>
        <dbReference type="ChEBI" id="CHEBI:74493"/>
        <dbReference type="EC" id="2.1.1.182"/>
    </reaction>
</comment>
<dbReference type="GO" id="GO:0052908">
    <property type="term" value="F:16S rRNA (adenine(1518)-N(6)/adenine(1519)-N(6))-dimethyltransferase activity"/>
    <property type="evidence" value="ECO:0007669"/>
    <property type="project" value="UniProtKB-EC"/>
</dbReference>
<dbReference type="EMBL" id="CP097762">
    <property type="protein sequence ID" value="URJ25209.1"/>
    <property type="molecule type" value="Genomic_DNA"/>
</dbReference>
<dbReference type="HAMAP" id="MF_00607">
    <property type="entry name" value="16SrRNA_methyltr_A"/>
    <property type="match status" value="1"/>
</dbReference>
<keyword evidence="3 7" id="KW-0489">Methyltransferase</keyword>
<keyword evidence="1 7" id="KW-0963">Cytoplasm</keyword>
<evidence type="ECO:0000256" key="6">
    <source>
        <dbReference type="ARBA" id="ARBA00022884"/>
    </source>
</evidence>
<dbReference type="InterPro" id="IPR020596">
    <property type="entry name" value="rRNA_Ade_Mease_Trfase_CS"/>
</dbReference>
<comment type="function">
    <text evidence="7">Specifically dimethylates two adjacent adenosines (A1518 and A1519) in the loop of a conserved hairpin near the 3'-end of 16S rRNA in the 30S particle. May play a critical role in biogenesis of 30S subunits.</text>
</comment>
<dbReference type="Pfam" id="PF00398">
    <property type="entry name" value="RrnaAD"/>
    <property type="match status" value="1"/>
</dbReference>
<dbReference type="NCBIfam" id="TIGR00755">
    <property type="entry name" value="ksgA"/>
    <property type="match status" value="1"/>
</dbReference>
<feature type="binding site" evidence="7 8">
    <location>
        <position position="69"/>
    </location>
    <ligand>
        <name>S-adenosyl-L-methionine</name>
        <dbReference type="ChEBI" id="CHEBI:59789"/>
    </ligand>
</feature>
<dbReference type="EC" id="2.1.1.182" evidence="7"/>
<dbReference type="RefSeq" id="WP_250223340.1">
    <property type="nucleotide sequence ID" value="NZ_CP097762.1"/>
</dbReference>
<dbReference type="Gene3D" id="3.40.50.150">
    <property type="entry name" value="Vaccinia Virus protein VP39"/>
    <property type="match status" value="1"/>
</dbReference>
<sequence length="276" mass="32081">MKKLYYKNHFIQKKWGQVFLKDQNIINDILTNFAPKKNQKIVEIGPGLGALTKKLLQITSDINSLIVIECDLNLVKQLNQIFNKKLNIYHQDVMNINFIDLSLRMGKKLRLIGNLPYNISTKLIIYLFQYIHVINDMYFTMQKEVADRILAAPNSKAYGRLSVLTQYYCVNTPIINIPKSSFFPIPQVRSTFIKLIPHHIIPYPKINIAHLSLITKLAFGQRRKILRNSLSEIFRSNEMLKQGINPKLRAENITINQYCTLTSMLNDKLKILKNSF</sequence>
<dbReference type="InterPro" id="IPR011530">
    <property type="entry name" value="rRNA_adenine_dimethylase"/>
</dbReference>
<feature type="binding site" evidence="7 8">
    <location>
        <position position="45"/>
    </location>
    <ligand>
        <name>S-adenosyl-L-methionine</name>
        <dbReference type="ChEBI" id="CHEBI:59789"/>
    </ligand>
</feature>
<evidence type="ECO:0000256" key="7">
    <source>
        <dbReference type="HAMAP-Rule" id="MF_00607"/>
    </source>
</evidence>
<evidence type="ECO:0000313" key="10">
    <source>
        <dbReference type="EMBL" id="URJ25209.1"/>
    </source>
</evidence>
<evidence type="ECO:0000256" key="4">
    <source>
        <dbReference type="ARBA" id="ARBA00022679"/>
    </source>
</evidence>
<dbReference type="InterPro" id="IPR029063">
    <property type="entry name" value="SAM-dependent_MTases_sf"/>
</dbReference>
<dbReference type="InterPro" id="IPR001737">
    <property type="entry name" value="KsgA/Erm"/>
</dbReference>
<dbReference type="PROSITE" id="PS51689">
    <property type="entry name" value="SAM_RNA_A_N6_MT"/>
    <property type="match status" value="1"/>
</dbReference>
<evidence type="ECO:0000256" key="2">
    <source>
        <dbReference type="ARBA" id="ARBA00022552"/>
    </source>
</evidence>
<protein>
    <recommendedName>
        <fullName evidence="7">Ribosomal RNA small subunit methyltransferase A</fullName>
        <ecNumber evidence="7">2.1.1.182</ecNumber>
    </recommendedName>
    <alternativeName>
        <fullName evidence="7">16S rRNA (adenine(1518)-N(6)/adenine(1519)-N(6))-dimethyltransferase</fullName>
    </alternativeName>
    <alternativeName>
        <fullName evidence="7">16S rRNA dimethyladenosine transferase</fullName>
    </alternativeName>
    <alternativeName>
        <fullName evidence="7">16S rRNA dimethylase</fullName>
    </alternativeName>
    <alternativeName>
        <fullName evidence="7">S-adenosylmethionine-6-N', N'-adenosyl(rRNA) dimethyltransferase</fullName>
    </alternativeName>
</protein>
<evidence type="ECO:0000256" key="3">
    <source>
        <dbReference type="ARBA" id="ARBA00022603"/>
    </source>
</evidence>
<evidence type="ECO:0000259" key="9">
    <source>
        <dbReference type="SMART" id="SM00650"/>
    </source>
</evidence>
<comment type="caution">
    <text evidence="7 8">Lacks conserved residue(s) required for the propagation of feature annotation.</text>
</comment>
<keyword evidence="5 7" id="KW-0949">S-adenosyl-L-methionine</keyword>
<dbReference type="InterPro" id="IPR020598">
    <property type="entry name" value="rRNA_Ade_methylase_Trfase_N"/>
</dbReference>
<keyword evidence="2 7" id="KW-0698">rRNA processing</keyword>
<dbReference type="InterPro" id="IPR023165">
    <property type="entry name" value="rRNA_Ade_diMease-like_C"/>
</dbReference>
<proteinExistence type="inferred from homology"/>